<reference evidence="2" key="1">
    <citation type="submission" date="2021-04" db="EMBL/GenBank/DDBJ databases">
        <title>Genome sequence of Woronichinia naegeliana from Washington state freshwater lake bloom.</title>
        <authorList>
            <person name="Dreher T.W."/>
        </authorList>
    </citation>
    <scope>NUCLEOTIDE SEQUENCE</scope>
    <source>
        <strain evidence="2">WA131</strain>
    </source>
</reference>
<dbReference type="CDD" id="cd09854">
    <property type="entry name" value="PIN_VapC-like"/>
    <property type="match status" value="1"/>
</dbReference>
<protein>
    <submittedName>
        <fullName evidence="2">PIN domain-containing protein</fullName>
    </submittedName>
</protein>
<dbReference type="Pfam" id="PF01850">
    <property type="entry name" value="PIN"/>
    <property type="match status" value="1"/>
</dbReference>
<name>A0A977PXI7_9CYAN</name>
<feature type="domain" description="PIN" evidence="1">
    <location>
        <begin position="1"/>
        <end position="123"/>
    </location>
</feature>
<dbReference type="Gene3D" id="3.40.50.1010">
    <property type="entry name" value="5'-nuclease"/>
    <property type="match status" value="1"/>
</dbReference>
<dbReference type="PANTHER" id="PTHR42188:SF1">
    <property type="entry name" value="23S RRNA-SPECIFIC ENDONUCLEASE VAPC20"/>
    <property type="match status" value="1"/>
</dbReference>
<proteinExistence type="predicted"/>
<evidence type="ECO:0000313" key="2">
    <source>
        <dbReference type="EMBL" id="UXE61585.1"/>
    </source>
</evidence>
<sequence>MLLDTSGLLCYLHFDEPKHQEAVQFLDNYDGKLLTHNYILAELVALAIARRFPRSPVLEFLSDLLNDPNIETVWVSEKLHKEAMKLLLNRADKTYSLCDAVSFVLMKQRKITHALTTDRHFQQEGFIQLL</sequence>
<dbReference type="PANTHER" id="PTHR42188">
    <property type="entry name" value="23S RRNA-SPECIFIC ENDONUCLEASE VAPC20"/>
    <property type="match status" value="1"/>
</dbReference>
<dbReference type="AlphaFoldDB" id="A0A977PXI7"/>
<dbReference type="EMBL" id="CP073041">
    <property type="protein sequence ID" value="UXE61585.1"/>
    <property type="molecule type" value="Genomic_DNA"/>
</dbReference>
<dbReference type="InterPro" id="IPR002716">
    <property type="entry name" value="PIN_dom"/>
</dbReference>
<dbReference type="SUPFAM" id="SSF88723">
    <property type="entry name" value="PIN domain-like"/>
    <property type="match status" value="1"/>
</dbReference>
<gene>
    <name evidence="2" type="ORF">KA717_00920</name>
</gene>
<dbReference type="KEGG" id="wna:KA717_00920"/>
<accession>A0A977PXI7</accession>
<dbReference type="GO" id="GO:0004521">
    <property type="term" value="F:RNA endonuclease activity"/>
    <property type="evidence" value="ECO:0007669"/>
    <property type="project" value="InterPro"/>
</dbReference>
<evidence type="ECO:0000259" key="1">
    <source>
        <dbReference type="Pfam" id="PF01850"/>
    </source>
</evidence>
<dbReference type="InterPro" id="IPR039018">
    <property type="entry name" value="VapC20-like"/>
</dbReference>
<organism evidence="2">
    <name type="scientific">Woronichinia naegeliana WA131</name>
    <dbReference type="NCBI Taxonomy" id="2824559"/>
    <lineage>
        <taxon>Bacteria</taxon>
        <taxon>Bacillati</taxon>
        <taxon>Cyanobacteriota</taxon>
        <taxon>Cyanophyceae</taxon>
        <taxon>Synechococcales</taxon>
        <taxon>Coelosphaeriaceae</taxon>
        <taxon>Woronichinia</taxon>
    </lineage>
</organism>
<dbReference type="GO" id="GO:0016075">
    <property type="term" value="P:rRNA catabolic process"/>
    <property type="evidence" value="ECO:0007669"/>
    <property type="project" value="TreeGrafter"/>
</dbReference>
<dbReference type="Proteomes" id="UP001065613">
    <property type="component" value="Chromosome"/>
</dbReference>
<dbReference type="InterPro" id="IPR029060">
    <property type="entry name" value="PIN-like_dom_sf"/>
</dbReference>